<name>A0ABP1PTY1_9HEXA</name>
<feature type="compositionally biased region" description="Pro residues" evidence="1">
    <location>
        <begin position="581"/>
        <end position="595"/>
    </location>
</feature>
<sequence length="595" mass="65436">MLMILMKVRILLADTTGVDLPILDELAQKGVVNAVFTLIMTSVLRIIYKGYDALGSVLIALSVRNTKEKVPIPPIGDRKLLLQSASDIADMIRNRKVTSEEVVRMFIGRIQEVNTHVNGLVDERFEIAIDEARKVDRMIQSGEFDEMELKDKFPLLGVPFTIKDSFCVAGLRHTAGLYYRKDIIAPQDSDAVKMLKRVGAIPLGVTNVPELCMWWESVNTVYGRSRNPYDTRHITGGSSGGEAAVQGAAGSAFGIGSDIAGSIRMPSFFCGIFGHKPTTGLISNWGQQPEVKGRLAEFLTTGPMVRHAKDLRLIFDVLIGENVQKMNKIPEKNQLRILFMEDDGGSPLASPVDPEMKDALRKAIQHLEKTYGVKAQKANISKLYNSLEIWAQAMSGAGAVPFCEELALKQGKINPFWEVVKFCFRMSPHTFPAIILGIIEKIAYAGNQLPRHKQMIELGFTLAKEIQEVLKDDAILLYPSFPSPAPRHYVPFFRPADFSYCAIFNVLGVPVSQVPLGLGSKGLPLGVQIVGGMHSDHITISIAEELERAFGGWVQPTPQQTKPSAPQLKKLESTPEKPTTTPTPTPPVTTPPQAS</sequence>
<feature type="domain" description="Amidase" evidence="2">
    <location>
        <begin position="101"/>
        <end position="537"/>
    </location>
</feature>
<protein>
    <recommendedName>
        <fullName evidence="2">Amidase domain-containing protein</fullName>
    </recommendedName>
</protein>
<accession>A0ABP1PTY1</accession>
<dbReference type="Pfam" id="PF01425">
    <property type="entry name" value="Amidase"/>
    <property type="match status" value="1"/>
</dbReference>
<dbReference type="PANTHER" id="PTHR43372:SF4">
    <property type="entry name" value="FATTY-ACID AMIDE HYDROLASE 2"/>
    <property type="match status" value="1"/>
</dbReference>
<keyword evidence="4" id="KW-1185">Reference proteome</keyword>
<organism evidence="3 4">
    <name type="scientific">Orchesella dallaii</name>
    <dbReference type="NCBI Taxonomy" id="48710"/>
    <lineage>
        <taxon>Eukaryota</taxon>
        <taxon>Metazoa</taxon>
        <taxon>Ecdysozoa</taxon>
        <taxon>Arthropoda</taxon>
        <taxon>Hexapoda</taxon>
        <taxon>Collembola</taxon>
        <taxon>Entomobryomorpha</taxon>
        <taxon>Entomobryoidea</taxon>
        <taxon>Orchesellidae</taxon>
        <taxon>Orchesellinae</taxon>
        <taxon>Orchesella</taxon>
    </lineage>
</organism>
<dbReference type="PANTHER" id="PTHR43372">
    <property type="entry name" value="FATTY-ACID AMIDE HYDROLASE"/>
    <property type="match status" value="1"/>
</dbReference>
<feature type="region of interest" description="Disordered" evidence="1">
    <location>
        <begin position="554"/>
        <end position="595"/>
    </location>
</feature>
<dbReference type="InterPro" id="IPR036928">
    <property type="entry name" value="AS_sf"/>
</dbReference>
<evidence type="ECO:0000256" key="1">
    <source>
        <dbReference type="SAM" id="MobiDB-lite"/>
    </source>
</evidence>
<evidence type="ECO:0000313" key="3">
    <source>
        <dbReference type="EMBL" id="CAL8073494.1"/>
    </source>
</evidence>
<dbReference type="SUPFAM" id="SSF75304">
    <property type="entry name" value="Amidase signature (AS) enzymes"/>
    <property type="match status" value="1"/>
</dbReference>
<dbReference type="Gene3D" id="3.90.1300.10">
    <property type="entry name" value="Amidase signature (AS) domain"/>
    <property type="match status" value="1"/>
</dbReference>
<dbReference type="InterPro" id="IPR023631">
    <property type="entry name" value="Amidase_dom"/>
</dbReference>
<evidence type="ECO:0000259" key="2">
    <source>
        <dbReference type="Pfam" id="PF01425"/>
    </source>
</evidence>
<comment type="caution">
    <text evidence="3">The sequence shown here is derived from an EMBL/GenBank/DDBJ whole genome shotgun (WGS) entry which is preliminary data.</text>
</comment>
<reference evidence="3 4" key="1">
    <citation type="submission" date="2024-08" db="EMBL/GenBank/DDBJ databases">
        <authorList>
            <person name="Cucini C."/>
            <person name="Frati F."/>
        </authorList>
    </citation>
    <scope>NUCLEOTIDE SEQUENCE [LARGE SCALE GENOMIC DNA]</scope>
</reference>
<evidence type="ECO:0000313" key="4">
    <source>
        <dbReference type="Proteomes" id="UP001642540"/>
    </source>
</evidence>
<dbReference type="InterPro" id="IPR052739">
    <property type="entry name" value="FAAH2"/>
</dbReference>
<dbReference type="Proteomes" id="UP001642540">
    <property type="component" value="Unassembled WGS sequence"/>
</dbReference>
<dbReference type="EMBL" id="CAXLJM020000007">
    <property type="protein sequence ID" value="CAL8073494.1"/>
    <property type="molecule type" value="Genomic_DNA"/>
</dbReference>
<gene>
    <name evidence="3" type="ORF">ODALV1_LOCUS2629</name>
</gene>
<proteinExistence type="predicted"/>